<gene>
    <name evidence="9" type="ORF">T440DRAFT_510727</name>
</gene>
<evidence type="ECO:0000256" key="7">
    <source>
        <dbReference type="SAM" id="MobiDB-lite"/>
    </source>
</evidence>
<dbReference type="SUPFAM" id="SSF56112">
    <property type="entry name" value="Protein kinase-like (PK-like)"/>
    <property type="match status" value="1"/>
</dbReference>
<evidence type="ECO:0000313" key="10">
    <source>
        <dbReference type="Proteomes" id="UP000799423"/>
    </source>
</evidence>
<dbReference type="Gene3D" id="1.10.510.10">
    <property type="entry name" value="Transferase(Phosphotransferase) domain 1"/>
    <property type="match status" value="1"/>
</dbReference>
<dbReference type="Pfam" id="PF00069">
    <property type="entry name" value="Pkinase"/>
    <property type="match status" value="1"/>
</dbReference>
<keyword evidence="3" id="KW-0808">Transferase</keyword>
<dbReference type="GO" id="GO:0004674">
    <property type="term" value="F:protein serine/threonine kinase activity"/>
    <property type="evidence" value="ECO:0007669"/>
    <property type="project" value="UniProtKB-KW"/>
</dbReference>
<keyword evidence="4" id="KW-0547">Nucleotide-binding</keyword>
<dbReference type="Gene3D" id="3.30.200.20">
    <property type="entry name" value="Phosphorylase Kinase, domain 1"/>
    <property type="match status" value="1"/>
</dbReference>
<evidence type="ECO:0000256" key="1">
    <source>
        <dbReference type="ARBA" id="ARBA00006529"/>
    </source>
</evidence>
<dbReference type="PANTHER" id="PTHR11584">
    <property type="entry name" value="SERINE/THREONINE PROTEIN KINASE"/>
    <property type="match status" value="1"/>
</dbReference>
<feature type="region of interest" description="Disordered" evidence="7">
    <location>
        <begin position="360"/>
        <end position="381"/>
    </location>
</feature>
<feature type="region of interest" description="Disordered" evidence="7">
    <location>
        <begin position="247"/>
        <end position="276"/>
    </location>
</feature>
<comment type="similarity">
    <text evidence="1">Belongs to the protein kinase superfamily. STE Ser/Thr protein kinase family. MAP kinase kinase kinase subfamily.</text>
</comment>
<protein>
    <submittedName>
        <fullName evidence="9">Kinase-like protein</fullName>
    </submittedName>
</protein>
<dbReference type="SMART" id="SM00220">
    <property type="entry name" value="S_TKc"/>
    <property type="match status" value="1"/>
</dbReference>
<evidence type="ECO:0000256" key="4">
    <source>
        <dbReference type="ARBA" id="ARBA00022741"/>
    </source>
</evidence>
<keyword evidence="6" id="KW-0067">ATP-binding</keyword>
<reference evidence="9" key="1">
    <citation type="submission" date="2020-01" db="EMBL/GenBank/DDBJ databases">
        <authorList>
            <consortium name="DOE Joint Genome Institute"/>
            <person name="Haridas S."/>
            <person name="Albert R."/>
            <person name="Binder M."/>
            <person name="Bloem J."/>
            <person name="Labutti K."/>
            <person name="Salamov A."/>
            <person name="Andreopoulos B."/>
            <person name="Baker S.E."/>
            <person name="Barry K."/>
            <person name="Bills G."/>
            <person name="Bluhm B.H."/>
            <person name="Cannon C."/>
            <person name="Castanera R."/>
            <person name="Culley D.E."/>
            <person name="Daum C."/>
            <person name="Ezra D."/>
            <person name="Gonzalez J.B."/>
            <person name="Henrissat B."/>
            <person name="Kuo A."/>
            <person name="Liang C."/>
            <person name="Lipzen A."/>
            <person name="Lutzoni F."/>
            <person name="Magnuson J."/>
            <person name="Mondo S."/>
            <person name="Nolan M."/>
            <person name="Ohm R."/>
            <person name="Pangilinan J."/>
            <person name="Park H.-J."/>
            <person name="Ramirez L."/>
            <person name="Alfaro M."/>
            <person name="Sun H."/>
            <person name="Tritt A."/>
            <person name="Yoshinaga Y."/>
            <person name="Zwiers L.-H."/>
            <person name="Turgeon B.G."/>
            <person name="Goodwin S.B."/>
            <person name="Spatafora J.W."/>
            <person name="Crous P.W."/>
            <person name="Grigoriev I.V."/>
        </authorList>
    </citation>
    <scope>NUCLEOTIDE SEQUENCE</scope>
    <source>
        <strain evidence="9">IPT5</strain>
    </source>
</reference>
<dbReference type="InterPro" id="IPR011009">
    <property type="entry name" value="Kinase-like_dom_sf"/>
</dbReference>
<evidence type="ECO:0000313" key="9">
    <source>
        <dbReference type="EMBL" id="KAF2846788.1"/>
    </source>
</evidence>
<dbReference type="InterPro" id="IPR000719">
    <property type="entry name" value="Prot_kinase_dom"/>
</dbReference>
<dbReference type="Proteomes" id="UP000799423">
    <property type="component" value="Unassembled WGS sequence"/>
</dbReference>
<evidence type="ECO:0000256" key="6">
    <source>
        <dbReference type="ARBA" id="ARBA00022840"/>
    </source>
</evidence>
<dbReference type="PANTHER" id="PTHR11584:SF369">
    <property type="entry name" value="MITOGEN-ACTIVATED PROTEIN KINASE KINASE KINASE 19-RELATED"/>
    <property type="match status" value="1"/>
</dbReference>
<dbReference type="PROSITE" id="PS50011">
    <property type="entry name" value="PROTEIN_KINASE_DOM"/>
    <property type="match status" value="1"/>
</dbReference>
<evidence type="ECO:0000256" key="3">
    <source>
        <dbReference type="ARBA" id="ARBA00022679"/>
    </source>
</evidence>
<keyword evidence="10" id="KW-1185">Reference proteome</keyword>
<evidence type="ECO:0000259" key="8">
    <source>
        <dbReference type="PROSITE" id="PS50011"/>
    </source>
</evidence>
<dbReference type="EMBL" id="MU006332">
    <property type="protein sequence ID" value="KAF2846788.1"/>
    <property type="molecule type" value="Genomic_DNA"/>
</dbReference>
<keyword evidence="5 9" id="KW-0418">Kinase</keyword>
<name>A0A6A7AXA7_9PLEO</name>
<organism evidence="9 10">
    <name type="scientific">Plenodomus tracheiphilus IPT5</name>
    <dbReference type="NCBI Taxonomy" id="1408161"/>
    <lineage>
        <taxon>Eukaryota</taxon>
        <taxon>Fungi</taxon>
        <taxon>Dikarya</taxon>
        <taxon>Ascomycota</taxon>
        <taxon>Pezizomycotina</taxon>
        <taxon>Dothideomycetes</taxon>
        <taxon>Pleosporomycetidae</taxon>
        <taxon>Pleosporales</taxon>
        <taxon>Pleosporineae</taxon>
        <taxon>Leptosphaeriaceae</taxon>
        <taxon>Plenodomus</taxon>
    </lineage>
</organism>
<proteinExistence type="inferred from homology"/>
<evidence type="ECO:0000256" key="2">
    <source>
        <dbReference type="ARBA" id="ARBA00022527"/>
    </source>
</evidence>
<keyword evidence="2" id="KW-0723">Serine/threonine-protein kinase</keyword>
<sequence>MSILSIKEGVDYGDVDEARLPYTLIESLGHGHKGNVEKIQDQTTKAIFARKTIYVPSSRLIKKEQIRVFHNQVKIIGQLGQHRHIVNIKPRNVLIHNDLGIFTDFGYSFNASNLGRSTTEGRPAYFTAKYCAPEVIKHEERNWASDVYSLGCDYIEILSALTFTTYTDDQKLYSEDMETTHSNLRKGVILIRFLRLPEIIISTAKTSAKSRLSAKEVSERLVCITDPCCAGCYSIYVGDQEDIRAQRSAMAAGRSRHSQRNPGDGHGQQPLEDLTPDLRLDAEKALRMSKISTGRKSADSLETYDIPHIVPSSGALSSTHLPASTRYRHTMYLAQRQQPRSQGDHRLPFQICQLKASKPEDHNRARATDSPLAVYSTEQESTDIHYERVAEDHERDFHVPGRASMTSSD</sequence>
<dbReference type="GO" id="GO:0005524">
    <property type="term" value="F:ATP binding"/>
    <property type="evidence" value="ECO:0007669"/>
    <property type="project" value="UniProtKB-KW"/>
</dbReference>
<accession>A0A6A7AXA7</accession>
<evidence type="ECO:0000256" key="5">
    <source>
        <dbReference type="ARBA" id="ARBA00022777"/>
    </source>
</evidence>
<feature type="domain" description="Protein kinase" evidence="8">
    <location>
        <begin position="1"/>
        <end position="221"/>
    </location>
</feature>
<dbReference type="AlphaFoldDB" id="A0A6A7AXA7"/>
<dbReference type="OrthoDB" id="4062651at2759"/>